<keyword evidence="1" id="KW-0812">Transmembrane</keyword>
<gene>
    <name evidence="2" type="ORF">GO493_02895</name>
</gene>
<comment type="caution">
    <text evidence="2">The sequence shown here is derived from an EMBL/GenBank/DDBJ whole genome shotgun (WGS) entry which is preliminary data.</text>
</comment>
<dbReference type="Proteomes" id="UP000461730">
    <property type="component" value="Unassembled WGS sequence"/>
</dbReference>
<keyword evidence="1" id="KW-0472">Membrane</keyword>
<sequence>MLLEVINNVETTEFYRAGDKFAHYLTYGVIILFAAMFLYAAIRYAKR</sequence>
<keyword evidence="1" id="KW-1133">Transmembrane helix</keyword>
<protein>
    <submittedName>
        <fullName evidence="2">Uncharacterized protein</fullName>
    </submittedName>
</protein>
<name>A0A7K1TYJ7_9BACT</name>
<keyword evidence="3" id="KW-1185">Reference proteome</keyword>
<accession>A0A7K1TYJ7</accession>
<dbReference type="RefSeq" id="WP_157304603.1">
    <property type="nucleotide sequence ID" value="NZ_WRXN01000001.1"/>
</dbReference>
<reference evidence="2 3" key="1">
    <citation type="submission" date="2019-12" db="EMBL/GenBank/DDBJ databases">
        <title>Chitinophaga sp. strain ysch24 (GDMCC 1.1355), whole genome shotgun sequence.</title>
        <authorList>
            <person name="Zhang X."/>
        </authorList>
    </citation>
    <scope>NUCLEOTIDE SEQUENCE [LARGE SCALE GENOMIC DNA]</scope>
    <source>
        <strain evidence="3">ysch24</strain>
    </source>
</reference>
<dbReference type="EMBL" id="WRXN01000001">
    <property type="protein sequence ID" value="MVT07194.1"/>
    <property type="molecule type" value="Genomic_DNA"/>
</dbReference>
<organism evidence="2 3">
    <name type="scientific">Chitinophaga tropicalis</name>
    <dbReference type="NCBI Taxonomy" id="2683588"/>
    <lineage>
        <taxon>Bacteria</taxon>
        <taxon>Pseudomonadati</taxon>
        <taxon>Bacteroidota</taxon>
        <taxon>Chitinophagia</taxon>
        <taxon>Chitinophagales</taxon>
        <taxon>Chitinophagaceae</taxon>
        <taxon>Chitinophaga</taxon>
    </lineage>
</organism>
<proteinExistence type="predicted"/>
<evidence type="ECO:0000313" key="3">
    <source>
        <dbReference type="Proteomes" id="UP000461730"/>
    </source>
</evidence>
<evidence type="ECO:0000313" key="2">
    <source>
        <dbReference type="EMBL" id="MVT07194.1"/>
    </source>
</evidence>
<dbReference type="AlphaFoldDB" id="A0A7K1TYJ7"/>
<evidence type="ECO:0000256" key="1">
    <source>
        <dbReference type="SAM" id="Phobius"/>
    </source>
</evidence>
<feature type="transmembrane region" description="Helical" evidence="1">
    <location>
        <begin position="24"/>
        <end position="42"/>
    </location>
</feature>